<evidence type="ECO:0000313" key="2">
    <source>
        <dbReference type="Proteomes" id="UP001597526"/>
    </source>
</evidence>
<dbReference type="Pfam" id="PF11185">
    <property type="entry name" value="DUF2971"/>
    <property type="match status" value="1"/>
</dbReference>
<gene>
    <name evidence="1" type="ORF">ACFSQJ_04365</name>
</gene>
<dbReference type="RefSeq" id="WP_377765857.1">
    <property type="nucleotide sequence ID" value="NZ_JBHULB010000007.1"/>
</dbReference>
<evidence type="ECO:0000313" key="1">
    <source>
        <dbReference type="EMBL" id="MFD2586149.1"/>
    </source>
</evidence>
<accession>A0ABW5MWX6</accession>
<name>A0ABW5MWX6_9FLAO</name>
<keyword evidence="2" id="KW-1185">Reference proteome</keyword>
<dbReference type="InterPro" id="IPR021352">
    <property type="entry name" value="DUF2971"/>
</dbReference>
<sequence>MHSIFNPDHHLSISMGVPHMFRFRPPNDYTLSEIEENYIWFSDRDSLNDEMDSNPEFVKLSTNLDEIKLLYDTIAAHILDPRTKKYFDEHMTEETLQEFASSKIKPFISSFGIACFTMYPMNAKLWEIYADNNQGVCLHFDSSNDPKFFHNILPIHYVSGLKEHEYNPISQPNHIVDLFYKKTKEWSYEKELRLLKEKAGRVYYKPTSLLNVLIGRDAKSDFVKEVVNAVKQYHKHVKVFQVAGPVSIGKLSYRPLYIPE</sequence>
<comment type="caution">
    <text evidence="1">The sequence shown here is derived from an EMBL/GenBank/DDBJ whole genome shotgun (WGS) entry which is preliminary data.</text>
</comment>
<dbReference type="Proteomes" id="UP001597526">
    <property type="component" value="Unassembled WGS sequence"/>
</dbReference>
<proteinExistence type="predicted"/>
<dbReference type="EMBL" id="JBHULB010000007">
    <property type="protein sequence ID" value="MFD2586149.1"/>
    <property type="molecule type" value="Genomic_DNA"/>
</dbReference>
<protein>
    <submittedName>
        <fullName evidence="1">DUF2971 domain-containing protein</fullName>
    </submittedName>
</protein>
<reference evidence="2" key="1">
    <citation type="journal article" date="2019" name="Int. J. Syst. Evol. Microbiol.">
        <title>The Global Catalogue of Microorganisms (GCM) 10K type strain sequencing project: providing services to taxonomists for standard genome sequencing and annotation.</title>
        <authorList>
            <consortium name="The Broad Institute Genomics Platform"/>
            <consortium name="The Broad Institute Genome Sequencing Center for Infectious Disease"/>
            <person name="Wu L."/>
            <person name="Ma J."/>
        </authorList>
    </citation>
    <scope>NUCLEOTIDE SEQUENCE [LARGE SCALE GENOMIC DNA]</scope>
    <source>
        <strain evidence="2">KCTC 52368</strain>
    </source>
</reference>
<organism evidence="1 2">
    <name type="scientific">Croceitalea marina</name>
    <dbReference type="NCBI Taxonomy" id="1775166"/>
    <lineage>
        <taxon>Bacteria</taxon>
        <taxon>Pseudomonadati</taxon>
        <taxon>Bacteroidota</taxon>
        <taxon>Flavobacteriia</taxon>
        <taxon>Flavobacteriales</taxon>
        <taxon>Flavobacteriaceae</taxon>
        <taxon>Croceitalea</taxon>
    </lineage>
</organism>